<keyword evidence="2" id="KW-0328">Glycosyltransferase</keyword>
<protein>
    <recommendedName>
        <fullName evidence="1">Glycosyltransferase 2-like domain-containing protein</fullName>
    </recommendedName>
</protein>
<dbReference type="AlphaFoldDB" id="A0A369QMF0"/>
<dbReference type="RefSeq" id="WP_115375016.1">
    <property type="nucleotide sequence ID" value="NZ_QASA01000001.1"/>
</dbReference>
<proteinExistence type="predicted"/>
<evidence type="ECO:0000313" key="2">
    <source>
        <dbReference type="EMBL" id="RDC66113.1"/>
    </source>
</evidence>
<dbReference type="InterPro" id="IPR001173">
    <property type="entry name" value="Glyco_trans_2-like"/>
</dbReference>
<evidence type="ECO:0000259" key="1">
    <source>
        <dbReference type="Pfam" id="PF00535"/>
    </source>
</evidence>
<feature type="domain" description="Glycosyltransferase 2-like" evidence="1">
    <location>
        <begin position="5"/>
        <end position="142"/>
    </location>
</feature>
<keyword evidence="2" id="KW-0808">Transferase</keyword>
<reference evidence="2 3" key="1">
    <citation type="submission" date="2018-04" db="EMBL/GenBank/DDBJ databases">
        <title>Adhaeribacter sp. HMF7616 genome sequencing and assembly.</title>
        <authorList>
            <person name="Kang H."/>
            <person name="Kang J."/>
            <person name="Cha I."/>
            <person name="Kim H."/>
            <person name="Joh K."/>
        </authorList>
    </citation>
    <scope>NUCLEOTIDE SEQUENCE [LARGE SCALE GENOMIC DNA]</scope>
    <source>
        <strain evidence="2 3">HMF7616</strain>
    </source>
</reference>
<dbReference type="SUPFAM" id="SSF53448">
    <property type="entry name" value="Nucleotide-diphospho-sugar transferases"/>
    <property type="match status" value="1"/>
</dbReference>
<dbReference type="Pfam" id="PF00535">
    <property type="entry name" value="Glycos_transf_2"/>
    <property type="match status" value="1"/>
</dbReference>
<sequence length="311" mass="36944">MLLVSVWITTYNHDKYIAEAIDSVLMQKTNFDYDIIIGEDCSQDKTREIVKAYQDKHPDKIKLFLPEKNLGCNPMFHATYPLCTGKYVAWLDGDDYWTDPYKLQKQVDFMEANTDIVFCFHKVTIINEKDDSRGESVDPPRNTDDTLDFEHFLDETNPVNTPSFLCRNILGNKLPDWFYTLPIVDMGFYFLLLEHGKGKYLKEPMAVYRVHKGGAWSGASLYRNNYQLAIFNQIIQPHLPSIYRHKIDVFICFHYSILFELDYMAGNYKEAWRSFNSIKQYKFRGLRQRKFWLAKLLLKIMFKPFWKYMRN</sequence>
<dbReference type="Gene3D" id="3.90.550.10">
    <property type="entry name" value="Spore Coat Polysaccharide Biosynthesis Protein SpsA, Chain A"/>
    <property type="match status" value="1"/>
</dbReference>
<name>A0A369QMF0_9BACT</name>
<dbReference type="Proteomes" id="UP000253919">
    <property type="component" value="Unassembled WGS sequence"/>
</dbReference>
<accession>A0A369QMF0</accession>
<evidence type="ECO:0000313" key="3">
    <source>
        <dbReference type="Proteomes" id="UP000253919"/>
    </source>
</evidence>
<dbReference type="PANTHER" id="PTHR22916:SF3">
    <property type="entry name" value="UDP-GLCNAC:BETAGAL BETA-1,3-N-ACETYLGLUCOSAMINYLTRANSFERASE-LIKE PROTEIN 1"/>
    <property type="match status" value="1"/>
</dbReference>
<dbReference type="InterPro" id="IPR029044">
    <property type="entry name" value="Nucleotide-diphossugar_trans"/>
</dbReference>
<dbReference type="GO" id="GO:0016758">
    <property type="term" value="F:hexosyltransferase activity"/>
    <property type="evidence" value="ECO:0007669"/>
    <property type="project" value="UniProtKB-ARBA"/>
</dbReference>
<gene>
    <name evidence="2" type="ORF">AHMF7616_04744</name>
</gene>
<dbReference type="OrthoDB" id="199095at2"/>
<comment type="caution">
    <text evidence="2">The sequence shown here is derived from an EMBL/GenBank/DDBJ whole genome shotgun (WGS) entry which is preliminary data.</text>
</comment>
<organism evidence="2 3">
    <name type="scientific">Adhaeribacter pallidiroseus</name>
    <dbReference type="NCBI Taxonomy" id="2072847"/>
    <lineage>
        <taxon>Bacteria</taxon>
        <taxon>Pseudomonadati</taxon>
        <taxon>Bacteroidota</taxon>
        <taxon>Cytophagia</taxon>
        <taxon>Cytophagales</taxon>
        <taxon>Hymenobacteraceae</taxon>
        <taxon>Adhaeribacter</taxon>
    </lineage>
</organism>
<keyword evidence="3" id="KW-1185">Reference proteome</keyword>
<dbReference type="EMBL" id="QASA01000001">
    <property type="protein sequence ID" value="RDC66113.1"/>
    <property type="molecule type" value="Genomic_DNA"/>
</dbReference>
<dbReference type="PANTHER" id="PTHR22916">
    <property type="entry name" value="GLYCOSYLTRANSFERASE"/>
    <property type="match status" value="1"/>
</dbReference>